<protein>
    <submittedName>
        <fullName evidence="1">Uncharacterized protein</fullName>
    </submittedName>
</protein>
<name>A0ABZ2KWH1_9BACT</name>
<accession>A0ABZ2KWH1</accession>
<dbReference type="Proteomes" id="UP001374803">
    <property type="component" value="Chromosome"/>
</dbReference>
<evidence type="ECO:0000313" key="1">
    <source>
        <dbReference type="EMBL" id="WXB00642.1"/>
    </source>
</evidence>
<dbReference type="EMBL" id="CP089983">
    <property type="protein sequence ID" value="WXB00642.1"/>
    <property type="molecule type" value="Genomic_DNA"/>
</dbReference>
<reference evidence="1" key="1">
    <citation type="submission" date="2021-12" db="EMBL/GenBank/DDBJ databases">
        <title>Discovery of the Pendulisporaceae a myxobacterial family with distinct sporulation behavior and unique specialized metabolism.</title>
        <authorList>
            <person name="Garcia R."/>
            <person name="Popoff A."/>
            <person name="Bader C.D."/>
            <person name="Loehr J."/>
            <person name="Walesch S."/>
            <person name="Walt C."/>
            <person name="Boldt J."/>
            <person name="Bunk B."/>
            <person name="Haeckl F.J.F.P.J."/>
            <person name="Gunesch A.P."/>
            <person name="Birkelbach J."/>
            <person name="Nuebel U."/>
            <person name="Pietschmann T."/>
            <person name="Bach T."/>
            <person name="Mueller R."/>
        </authorList>
    </citation>
    <scope>NUCLEOTIDE SEQUENCE</scope>
    <source>
        <strain evidence="1">MSr11367</strain>
    </source>
</reference>
<gene>
    <name evidence="1" type="ORF">LVJ94_27425</name>
</gene>
<dbReference type="RefSeq" id="WP_394830244.1">
    <property type="nucleotide sequence ID" value="NZ_CP089929.1"/>
</dbReference>
<evidence type="ECO:0000313" key="2">
    <source>
        <dbReference type="Proteomes" id="UP001374803"/>
    </source>
</evidence>
<organism evidence="1 2">
    <name type="scientific">Pendulispora rubella</name>
    <dbReference type="NCBI Taxonomy" id="2741070"/>
    <lineage>
        <taxon>Bacteria</taxon>
        <taxon>Pseudomonadati</taxon>
        <taxon>Myxococcota</taxon>
        <taxon>Myxococcia</taxon>
        <taxon>Myxococcales</taxon>
        <taxon>Sorangiineae</taxon>
        <taxon>Pendulisporaceae</taxon>
        <taxon>Pendulispora</taxon>
    </lineage>
</organism>
<proteinExistence type="predicted"/>
<sequence length="192" mass="20048">MGIFDKAKEATSSASMKAAEVKNDVAAKAGELKEHASAKATALKDSATQKGMELLEGAMTKVKDTLRDFNAALPIVRKAGYTLEGVSVTLGLPPQVHADFDAAHPMSEEATQELLAANAENKLAVVLVKCLSRAQRLQNNIQFAGMAPRGMSVELGLVPTLIIRFGAPLVVEVAPVVRTVAVSAPASAASVE</sequence>
<keyword evidence="2" id="KW-1185">Reference proteome</keyword>